<dbReference type="InterPro" id="IPR001753">
    <property type="entry name" value="Enoyl-CoA_hydra/iso"/>
</dbReference>
<dbReference type="PANTHER" id="PTHR11941:SF54">
    <property type="entry name" value="ENOYL-COA HYDRATASE, MITOCHONDRIAL"/>
    <property type="match status" value="1"/>
</dbReference>
<reference evidence="3 4" key="1">
    <citation type="submission" date="2015-12" db="EMBL/GenBank/DDBJ databases">
        <title>Genome sequence of Oceanibaculum pacificum MCCC 1A02656.</title>
        <authorList>
            <person name="Lu L."/>
            <person name="Lai Q."/>
            <person name="Shao Z."/>
            <person name="Qian P."/>
        </authorList>
    </citation>
    <scope>NUCLEOTIDE SEQUENCE [LARGE SCALE GENOMIC DNA]</scope>
    <source>
        <strain evidence="3 4">MCCC 1A02656</strain>
    </source>
</reference>
<dbReference type="RefSeq" id="WP_067552534.1">
    <property type="nucleotide sequence ID" value="NZ_LPXN01000033.1"/>
</dbReference>
<evidence type="ECO:0000313" key="4">
    <source>
        <dbReference type="Proteomes" id="UP000076400"/>
    </source>
</evidence>
<dbReference type="InterPro" id="IPR029045">
    <property type="entry name" value="ClpP/crotonase-like_dom_sf"/>
</dbReference>
<dbReference type="GO" id="GO:0016829">
    <property type="term" value="F:lyase activity"/>
    <property type="evidence" value="ECO:0007669"/>
    <property type="project" value="UniProtKB-KW"/>
</dbReference>
<organism evidence="3 4">
    <name type="scientific">Oceanibaculum pacificum</name>
    <dbReference type="NCBI Taxonomy" id="580166"/>
    <lineage>
        <taxon>Bacteria</taxon>
        <taxon>Pseudomonadati</taxon>
        <taxon>Pseudomonadota</taxon>
        <taxon>Alphaproteobacteria</taxon>
        <taxon>Rhodospirillales</taxon>
        <taxon>Oceanibaculaceae</taxon>
        <taxon>Oceanibaculum</taxon>
    </lineage>
</organism>
<dbReference type="EMBL" id="LPXN01000033">
    <property type="protein sequence ID" value="KZD12352.1"/>
    <property type="molecule type" value="Genomic_DNA"/>
</dbReference>
<dbReference type="PANTHER" id="PTHR11941">
    <property type="entry name" value="ENOYL-COA HYDRATASE-RELATED"/>
    <property type="match status" value="1"/>
</dbReference>
<comment type="similarity">
    <text evidence="1">Belongs to the enoyl-CoA hydratase/isomerase family.</text>
</comment>
<evidence type="ECO:0000256" key="1">
    <source>
        <dbReference type="ARBA" id="ARBA00005254"/>
    </source>
</evidence>
<dbReference type="GO" id="GO:0006635">
    <property type="term" value="P:fatty acid beta-oxidation"/>
    <property type="evidence" value="ECO:0007669"/>
    <property type="project" value="TreeGrafter"/>
</dbReference>
<dbReference type="OrthoDB" id="9795613at2"/>
<gene>
    <name evidence="3" type="ORF">AUP43_16715</name>
</gene>
<dbReference type="Gene3D" id="1.10.12.10">
    <property type="entry name" value="Lyase 2-enoyl-coa Hydratase, Chain A, domain 2"/>
    <property type="match status" value="1"/>
</dbReference>
<dbReference type="SUPFAM" id="SSF52096">
    <property type="entry name" value="ClpP/crotonase"/>
    <property type="match status" value="1"/>
</dbReference>
<sequence length="267" mass="29249">MSDTPPSTPAPVVLVERKDHVAMVTLNRPEKLNALNKAMWIGVRDAFREISADDSVRCVLFTGAGERAFCPGADISEFESARADAAQARDYGHLMDETMGAIADCPHPVVVMIKGICVGGGLELASMADLRICQESSRFGVPINKLGLTMGYKEIAALIGLVGKTNALEILYEARVFGAAEAKEKGLVNRVVPDDKIEEEGWACVTRIVDGAPLVNRWHKKFARRLEQPAPLTQADYDEGYDSFDTQDFQTGYKAFLAKRKPVFEGR</sequence>
<evidence type="ECO:0000256" key="2">
    <source>
        <dbReference type="ARBA" id="ARBA00023239"/>
    </source>
</evidence>
<dbReference type="AlphaFoldDB" id="A0A154WFR5"/>
<accession>A0A154WFR5</accession>
<comment type="caution">
    <text evidence="3">The sequence shown here is derived from an EMBL/GenBank/DDBJ whole genome shotgun (WGS) entry which is preliminary data.</text>
</comment>
<keyword evidence="4" id="KW-1185">Reference proteome</keyword>
<evidence type="ECO:0000313" key="3">
    <source>
        <dbReference type="EMBL" id="KZD12352.1"/>
    </source>
</evidence>
<dbReference type="Gene3D" id="3.90.226.10">
    <property type="entry name" value="2-enoyl-CoA Hydratase, Chain A, domain 1"/>
    <property type="match status" value="1"/>
</dbReference>
<proteinExistence type="inferred from homology"/>
<dbReference type="Proteomes" id="UP000076400">
    <property type="component" value="Unassembled WGS sequence"/>
</dbReference>
<keyword evidence="2" id="KW-0456">Lyase</keyword>
<dbReference type="STRING" id="580166.AUP43_16715"/>
<name>A0A154WFR5_9PROT</name>
<protein>
    <submittedName>
        <fullName evidence="3">Enoyl-CoA hydratase</fullName>
    </submittedName>
</protein>
<dbReference type="InterPro" id="IPR014748">
    <property type="entry name" value="Enoyl-CoA_hydra_C"/>
</dbReference>
<dbReference type="CDD" id="cd06558">
    <property type="entry name" value="crotonase-like"/>
    <property type="match status" value="1"/>
</dbReference>
<dbReference type="Pfam" id="PF00378">
    <property type="entry name" value="ECH_1"/>
    <property type="match status" value="1"/>
</dbReference>